<dbReference type="PROSITE" id="PS51257">
    <property type="entry name" value="PROKAR_LIPOPROTEIN"/>
    <property type="match status" value="1"/>
</dbReference>
<feature type="domain" description="Pyrrolo-quinoline quinone repeat" evidence="2">
    <location>
        <begin position="686"/>
        <end position="894"/>
    </location>
</feature>
<keyword evidence="4" id="KW-1185">Reference proteome</keyword>
<sequence length="896" mass="93007">MGMDREAPAQRAGSPARTRALRIIGAVLLLVACAVVAGDTTRPQPGPVAWRTAWSLPVGQEPPGPPEPRHAVAEGGLAVVTAQGAVDVHDARTGRRRYTIAAEAVPATAAWLAGETIVVARRAPGAAERGLAAYDLAGGRPLWRRTVTAADTPSEEDEPRHSGYMIMVTEEAVTFLDRQVAPFTITSLGLRTGEVTARTRRPPGCFSYGAAARRSVALLTECQDRIELVSLDARTLRPVWTRPLPAPAPADHPWSGVTAGGDGYLAVTVRGAQSFVAPDGRLLSGVRAALAGPPPTGLERWSRPLLVGSYPEVTGARSGALDGTRPTPMFLISLETATGRLLALPIATPAAVPRLVGATEDMAYVHDEIGAIVAYELVRGRPGGMPPARWPDACALLDVASAGLDGYLPGPARRTVAGALTPKPAGCDWIPPAGDGAAVSVTVVWMFATPGGAREVFDAFVRRVKESGRYDPVTETSHALTQSIPLPGGTVSESIVTAGPALVQLRSTSRRALRLLTPVLQRALLTRYEPATTVAEPARRAGWVFAADEPIGAVLVADGSVYAGSRAEVHALDAASGTLRWSRGMGGFVTAGPILAGGTVYAAGLPGQVRAVSAASGRTRWSREVAQVSGLAAGRGIVYAWTDDGRVIALDGAAGRTRWKAGTGDLIRSLTPHAAGELVYVAGSAGVAALDARSGIRRWRFPVDEKEGAARVTISRDTVYVALADGRIYALDRITGRLRWRFRADAPSFAGLVASGGDVYAGGGGALHKLDAATGRVKRTFEVGAAGTATTTLAVAGGVAYLTHSGVRMDAVDTATGELRWTYPLSGRPGWLADAAVPAAGTVYVQAGDGTLHAVATATGARRWILESGDAFGTAPVAAGGMVYIGSHNGNLHATR</sequence>
<dbReference type="PANTHER" id="PTHR34512">
    <property type="entry name" value="CELL SURFACE PROTEIN"/>
    <property type="match status" value="1"/>
</dbReference>
<dbReference type="Proteomes" id="UP001612741">
    <property type="component" value="Unassembled WGS sequence"/>
</dbReference>
<dbReference type="SMART" id="SM00564">
    <property type="entry name" value="PQQ"/>
    <property type="match status" value="8"/>
</dbReference>
<keyword evidence="1" id="KW-0812">Transmembrane</keyword>
<organism evidence="3 4">
    <name type="scientific">Nonomuraea typhae</name>
    <dbReference type="NCBI Taxonomy" id="2603600"/>
    <lineage>
        <taxon>Bacteria</taxon>
        <taxon>Bacillati</taxon>
        <taxon>Actinomycetota</taxon>
        <taxon>Actinomycetes</taxon>
        <taxon>Streptosporangiales</taxon>
        <taxon>Streptosporangiaceae</taxon>
        <taxon>Nonomuraea</taxon>
    </lineage>
</organism>
<dbReference type="EMBL" id="JBITGY010000016">
    <property type="protein sequence ID" value="MFI6504893.1"/>
    <property type="molecule type" value="Genomic_DNA"/>
</dbReference>
<feature type="transmembrane region" description="Helical" evidence="1">
    <location>
        <begin position="20"/>
        <end position="38"/>
    </location>
</feature>
<dbReference type="Pfam" id="PF13360">
    <property type="entry name" value="PQQ_2"/>
    <property type="match status" value="2"/>
</dbReference>
<gene>
    <name evidence="3" type="ORF">ACIBG2_46435</name>
</gene>
<protein>
    <submittedName>
        <fullName evidence="3">PQQ-binding-like beta-propeller repeat protein</fullName>
    </submittedName>
</protein>
<dbReference type="InterPro" id="IPR011047">
    <property type="entry name" value="Quinoprotein_ADH-like_sf"/>
</dbReference>
<dbReference type="RefSeq" id="WP_397090835.1">
    <property type="nucleotide sequence ID" value="NZ_JBITGY010000016.1"/>
</dbReference>
<evidence type="ECO:0000313" key="4">
    <source>
        <dbReference type="Proteomes" id="UP001612741"/>
    </source>
</evidence>
<proteinExistence type="predicted"/>
<dbReference type="Gene3D" id="2.130.10.10">
    <property type="entry name" value="YVTN repeat-like/Quinoprotein amine dehydrogenase"/>
    <property type="match status" value="2"/>
</dbReference>
<dbReference type="Gene3D" id="2.40.10.480">
    <property type="match status" value="1"/>
</dbReference>
<keyword evidence="1" id="KW-1133">Transmembrane helix</keyword>
<dbReference type="InterPro" id="IPR002372">
    <property type="entry name" value="PQQ_rpt_dom"/>
</dbReference>
<evidence type="ECO:0000313" key="3">
    <source>
        <dbReference type="EMBL" id="MFI6504893.1"/>
    </source>
</evidence>
<accession>A0ABW7Z9N6</accession>
<feature type="domain" description="Pyrrolo-quinoline quinone repeat" evidence="2">
    <location>
        <begin position="555"/>
        <end position="661"/>
    </location>
</feature>
<reference evidence="3 4" key="1">
    <citation type="submission" date="2024-10" db="EMBL/GenBank/DDBJ databases">
        <title>The Natural Products Discovery Center: Release of the First 8490 Sequenced Strains for Exploring Actinobacteria Biosynthetic Diversity.</title>
        <authorList>
            <person name="Kalkreuter E."/>
            <person name="Kautsar S.A."/>
            <person name="Yang D."/>
            <person name="Bader C.D."/>
            <person name="Teijaro C.N."/>
            <person name="Fluegel L."/>
            <person name="Davis C.M."/>
            <person name="Simpson J.R."/>
            <person name="Lauterbach L."/>
            <person name="Steele A.D."/>
            <person name="Gui C."/>
            <person name="Meng S."/>
            <person name="Li G."/>
            <person name="Viehrig K."/>
            <person name="Ye F."/>
            <person name="Su P."/>
            <person name="Kiefer A.F."/>
            <person name="Nichols A."/>
            <person name="Cepeda A.J."/>
            <person name="Yan W."/>
            <person name="Fan B."/>
            <person name="Jiang Y."/>
            <person name="Adhikari A."/>
            <person name="Zheng C.-J."/>
            <person name="Schuster L."/>
            <person name="Cowan T.M."/>
            <person name="Smanski M.J."/>
            <person name="Chevrette M.G."/>
            <person name="De Carvalho L.P.S."/>
            <person name="Shen B."/>
        </authorList>
    </citation>
    <scope>NUCLEOTIDE SEQUENCE [LARGE SCALE GENOMIC DNA]</scope>
    <source>
        <strain evidence="3 4">NPDC050545</strain>
    </source>
</reference>
<keyword evidence="1" id="KW-0472">Membrane</keyword>
<comment type="caution">
    <text evidence="3">The sequence shown here is derived from an EMBL/GenBank/DDBJ whole genome shotgun (WGS) entry which is preliminary data.</text>
</comment>
<dbReference type="PANTHER" id="PTHR34512:SF30">
    <property type="entry name" value="OUTER MEMBRANE PROTEIN ASSEMBLY FACTOR BAMB"/>
    <property type="match status" value="1"/>
</dbReference>
<name>A0ABW7Z9N6_9ACTN</name>
<evidence type="ECO:0000259" key="2">
    <source>
        <dbReference type="Pfam" id="PF13360"/>
    </source>
</evidence>
<dbReference type="InterPro" id="IPR015943">
    <property type="entry name" value="WD40/YVTN_repeat-like_dom_sf"/>
</dbReference>
<dbReference type="InterPro" id="IPR018391">
    <property type="entry name" value="PQQ_b-propeller_rpt"/>
</dbReference>
<dbReference type="Gene3D" id="2.40.128.630">
    <property type="match status" value="1"/>
</dbReference>
<dbReference type="SUPFAM" id="SSF50998">
    <property type="entry name" value="Quinoprotein alcohol dehydrogenase-like"/>
    <property type="match status" value="2"/>
</dbReference>
<evidence type="ECO:0000256" key="1">
    <source>
        <dbReference type="SAM" id="Phobius"/>
    </source>
</evidence>